<dbReference type="EMBL" id="NMVO01000017">
    <property type="protein sequence ID" value="OYO09688.1"/>
    <property type="molecule type" value="Genomic_DNA"/>
</dbReference>
<feature type="region of interest" description="Disordered" evidence="1">
    <location>
        <begin position="159"/>
        <end position="186"/>
    </location>
</feature>
<gene>
    <name evidence="2" type="ORF">CGZ94_18735</name>
</gene>
<evidence type="ECO:0000313" key="2">
    <source>
        <dbReference type="EMBL" id="OYO09688.1"/>
    </source>
</evidence>
<dbReference type="Proteomes" id="UP000215896">
    <property type="component" value="Unassembled WGS sequence"/>
</dbReference>
<accession>A0A255G177</accession>
<dbReference type="RefSeq" id="WP_094406694.1">
    <property type="nucleotide sequence ID" value="NZ_NMVO01000017.1"/>
</dbReference>
<proteinExistence type="predicted"/>
<dbReference type="OrthoDB" id="9790372at2"/>
<dbReference type="PANTHER" id="PTHR34374">
    <property type="entry name" value="LARGE RIBOSOMAL RNA SUBUNIT ACCUMULATION PROTEIN YCED HOMOLOG 1, CHLOROPLASTIC"/>
    <property type="match status" value="1"/>
</dbReference>
<protein>
    <submittedName>
        <fullName evidence="2">Metal-binding protein</fullName>
    </submittedName>
</protein>
<sequence>MSSATRPLNRRDPLVIDTHDLGRRAGAMRELRTSTEAPEGIGSDVIGVPTGSPIRLDLKLESVVEGVLVTGTAEVEVAGQCGRCLEPMEQQLEIDIQELYLYPDAEPDDTEASRMEGELLDLEPLVRDEVVLELPFMPLCRPDCAGLCPDCGANLNADPEHTHESAVDPRWGELAGWRADGEPGRS</sequence>
<dbReference type="PANTHER" id="PTHR34374:SF1">
    <property type="entry name" value="LARGE RIBOSOMAL RNA SUBUNIT ACCUMULATION PROTEIN YCED HOMOLOG 1, CHLOROPLASTIC"/>
    <property type="match status" value="1"/>
</dbReference>
<comment type="caution">
    <text evidence="2">The sequence shown here is derived from an EMBL/GenBank/DDBJ whole genome shotgun (WGS) entry which is preliminary data.</text>
</comment>
<dbReference type="AlphaFoldDB" id="A0A255G177"/>
<name>A0A255G177_9ACTN</name>
<keyword evidence="3" id="KW-1185">Reference proteome</keyword>
<dbReference type="Pfam" id="PF02620">
    <property type="entry name" value="YceD"/>
    <property type="match status" value="1"/>
</dbReference>
<reference evidence="2 3" key="1">
    <citation type="submission" date="2017-07" db="EMBL/GenBank/DDBJ databases">
        <title>Draft whole genome sequences of clinical Proprionibacteriaceae strains.</title>
        <authorList>
            <person name="Bernier A.-M."/>
            <person name="Bernard K."/>
            <person name="Domingo M.-C."/>
        </authorList>
    </citation>
    <scope>NUCLEOTIDE SEQUENCE [LARGE SCALE GENOMIC DNA]</scope>
    <source>
        <strain evidence="2 3">NML 030167</strain>
    </source>
</reference>
<organism evidence="2 3">
    <name type="scientific">Enemella evansiae</name>
    <dbReference type="NCBI Taxonomy" id="2016499"/>
    <lineage>
        <taxon>Bacteria</taxon>
        <taxon>Bacillati</taxon>
        <taxon>Actinomycetota</taxon>
        <taxon>Actinomycetes</taxon>
        <taxon>Propionibacteriales</taxon>
        <taxon>Propionibacteriaceae</taxon>
        <taxon>Enemella</taxon>
    </lineage>
</organism>
<feature type="compositionally biased region" description="Basic and acidic residues" evidence="1">
    <location>
        <begin position="159"/>
        <end position="171"/>
    </location>
</feature>
<dbReference type="InterPro" id="IPR003772">
    <property type="entry name" value="YceD"/>
</dbReference>
<evidence type="ECO:0000256" key="1">
    <source>
        <dbReference type="SAM" id="MobiDB-lite"/>
    </source>
</evidence>
<evidence type="ECO:0000313" key="3">
    <source>
        <dbReference type="Proteomes" id="UP000215896"/>
    </source>
</evidence>